<name>A0ACC3NKU0_9PEZI</name>
<reference evidence="1" key="1">
    <citation type="submission" date="2023-07" db="EMBL/GenBank/DDBJ databases">
        <title>Black Yeasts Isolated from many extreme environments.</title>
        <authorList>
            <person name="Coleine C."/>
            <person name="Stajich J.E."/>
            <person name="Selbmann L."/>
        </authorList>
    </citation>
    <scope>NUCLEOTIDE SEQUENCE</scope>
    <source>
        <strain evidence="1">CCFEE 5714</strain>
    </source>
</reference>
<proteinExistence type="predicted"/>
<sequence length="494" mass="55015">MNIDTAEIPKADRQHHRYPRGPIKKSKASKHSALVGDPEHVHDGSYSEEVAIPIMSSHVVYTRLSRDYTDLHLQAGATCEDRVGDVGTRMPVDRQDHEADVDHSLIEVRCEKPILGGTEAAEPPRKKLKLVETSSATYCDDISGSDAEEKATLQEGDAGLGLLSGADTSRDHGTTHAYAENVASRLTSEEEAELHSEVEGALCVEMADVIKGTGKDAHIIDFSSQVISNRRHLYDEYGVCIKPGYISSLYAVYAHCPAPAIFHEEHVPPNRSHYGYHNYGLYAFDRQGRSRDFHRLWLLAPRRGVPRQTTLQASSQPLEEWYSKLKQEHDELSLRPYHWILRIDKKGNCDRPCRDMCYDATYFKKLFAVFLSSMYSIKAAPPMSAPAPLTAWTRFTPTPHLCAAPELPPLLEGPRKLSLCGIEMQPTFWIPPCYDYPIAYINKPVTGPLGFHAIVAGSRQPPPSPPPEDLSVPSSRDSAYESDGADKDSAYDSY</sequence>
<keyword evidence="2" id="KW-1185">Reference proteome</keyword>
<evidence type="ECO:0000313" key="2">
    <source>
        <dbReference type="Proteomes" id="UP001281147"/>
    </source>
</evidence>
<dbReference type="Proteomes" id="UP001281147">
    <property type="component" value="Unassembled WGS sequence"/>
</dbReference>
<dbReference type="EMBL" id="JAUTXU010000033">
    <property type="protein sequence ID" value="KAK3718224.1"/>
    <property type="molecule type" value="Genomic_DNA"/>
</dbReference>
<comment type="caution">
    <text evidence="1">The sequence shown here is derived from an EMBL/GenBank/DDBJ whole genome shotgun (WGS) entry which is preliminary data.</text>
</comment>
<gene>
    <name evidence="1" type="ORF">LTR37_005339</name>
</gene>
<organism evidence="1 2">
    <name type="scientific">Vermiconidia calcicola</name>
    <dbReference type="NCBI Taxonomy" id="1690605"/>
    <lineage>
        <taxon>Eukaryota</taxon>
        <taxon>Fungi</taxon>
        <taxon>Dikarya</taxon>
        <taxon>Ascomycota</taxon>
        <taxon>Pezizomycotina</taxon>
        <taxon>Dothideomycetes</taxon>
        <taxon>Dothideomycetidae</taxon>
        <taxon>Mycosphaerellales</taxon>
        <taxon>Extremaceae</taxon>
        <taxon>Vermiconidia</taxon>
    </lineage>
</organism>
<protein>
    <submittedName>
        <fullName evidence="1">Uncharacterized protein</fullName>
    </submittedName>
</protein>
<accession>A0ACC3NKU0</accession>
<evidence type="ECO:0000313" key="1">
    <source>
        <dbReference type="EMBL" id="KAK3718224.1"/>
    </source>
</evidence>